<evidence type="ECO:0000313" key="2">
    <source>
        <dbReference type="Proteomes" id="UP001391051"/>
    </source>
</evidence>
<organism evidence="1 2">
    <name type="scientific">Apiospora aurea</name>
    <dbReference type="NCBI Taxonomy" id="335848"/>
    <lineage>
        <taxon>Eukaryota</taxon>
        <taxon>Fungi</taxon>
        <taxon>Dikarya</taxon>
        <taxon>Ascomycota</taxon>
        <taxon>Pezizomycotina</taxon>
        <taxon>Sordariomycetes</taxon>
        <taxon>Xylariomycetidae</taxon>
        <taxon>Amphisphaeriales</taxon>
        <taxon>Apiosporaceae</taxon>
        <taxon>Apiospora</taxon>
    </lineage>
</organism>
<protein>
    <submittedName>
        <fullName evidence="1">Uncharacterized protein</fullName>
    </submittedName>
</protein>
<dbReference type="Proteomes" id="UP001391051">
    <property type="component" value="Unassembled WGS sequence"/>
</dbReference>
<reference evidence="1 2" key="1">
    <citation type="submission" date="2023-01" db="EMBL/GenBank/DDBJ databases">
        <title>Analysis of 21 Apiospora genomes using comparative genomics revels a genus with tremendous synthesis potential of carbohydrate active enzymes and secondary metabolites.</title>
        <authorList>
            <person name="Sorensen T."/>
        </authorList>
    </citation>
    <scope>NUCLEOTIDE SEQUENCE [LARGE SCALE GENOMIC DNA]</scope>
    <source>
        <strain evidence="1 2">CBS 24483</strain>
    </source>
</reference>
<name>A0ABR1QH19_9PEZI</name>
<proteinExistence type="predicted"/>
<dbReference type="GeneID" id="92074243"/>
<dbReference type="RefSeq" id="XP_066701043.1">
    <property type="nucleotide sequence ID" value="XM_066841181.1"/>
</dbReference>
<comment type="caution">
    <text evidence="1">The sequence shown here is derived from an EMBL/GenBank/DDBJ whole genome shotgun (WGS) entry which is preliminary data.</text>
</comment>
<gene>
    <name evidence="1" type="ORF">PG986_004959</name>
</gene>
<evidence type="ECO:0000313" key="1">
    <source>
        <dbReference type="EMBL" id="KAK7955737.1"/>
    </source>
</evidence>
<sequence>MDGHDAVRQYLWEICQTHQKKGSWFTHESLSLFLVSEPITPIHDTDEDFKLVLLAAASATNDVALVEQLLPAISEAM</sequence>
<accession>A0ABR1QH19</accession>
<dbReference type="EMBL" id="JAQQWE010000004">
    <property type="protein sequence ID" value="KAK7955737.1"/>
    <property type="molecule type" value="Genomic_DNA"/>
</dbReference>
<keyword evidence="2" id="KW-1185">Reference proteome</keyword>